<dbReference type="HOGENOM" id="CLU_2437232_0_0_0"/>
<dbReference type="STRING" id="1048260.LFML04_2189"/>
<dbReference type="KEGG" id="lfi:LFML04_2189"/>
<accession>J9ZE32</accession>
<dbReference type="AlphaFoldDB" id="J9ZE32"/>
<proteinExistence type="predicted"/>
<evidence type="ECO:0000313" key="2">
    <source>
        <dbReference type="EMBL" id="AFS54381.1"/>
    </source>
</evidence>
<dbReference type="RefSeq" id="WP_014961885.1">
    <property type="nucleotide sequence ID" value="NC_018649.1"/>
</dbReference>
<sequence length="90" mass="9918">MTKPPRPDGVVPNGHWVLPEEREKIVAFKRWYPTVGGARLAFMMLDQGGCGRLSRHGLPSGQRSRNVREVDASGQTSRLPARLLSAPEPS</sequence>
<dbReference type="Proteomes" id="UP000006177">
    <property type="component" value="Chromosome"/>
</dbReference>
<evidence type="ECO:0000313" key="3">
    <source>
        <dbReference type="Proteomes" id="UP000006177"/>
    </source>
</evidence>
<dbReference type="EMBL" id="CP002919">
    <property type="protein sequence ID" value="AFS54381.1"/>
    <property type="molecule type" value="Genomic_DNA"/>
</dbReference>
<protein>
    <submittedName>
        <fullName evidence="2">Uncharacterized protein</fullName>
    </submittedName>
</protein>
<feature type="region of interest" description="Disordered" evidence="1">
    <location>
        <begin position="54"/>
        <end position="90"/>
    </location>
</feature>
<dbReference type="PATRIC" id="fig|1048260.3.peg.2383"/>
<reference evidence="2 3" key="1">
    <citation type="journal article" date="2011" name="J. Microbiol.">
        <title>Complete genome of Leptospirillum ferriphilum ML-04 provides insight into its physiology and environmental adaptation.</title>
        <authorList>
            <person name="Mi S."/>
            <person name="Song J."/>
            <person name="Lin J."/>
            <person name="Che Y."/>
            <person name="Zheng H."/>
            <person name="Lin J."/>
        </authorList>
    </citation>
    <scope>NUCLEOTIDE SEQUENCE [LARGE SCALE GENOMIC DNA]</scope>
    <source>
        <strain evidence="2 3">ML-04</strain>
    </source>
</reference>
<evidence type="ECO:0000256" key="1">
    <source>
        <dbReference type="SAM" id="MobiDB-lite"/>
    </source>
</evidence>
<gene>
    <name evidence="2" type="ordered locus">LFML04_2189</name>
</gene>
<name>J9ZE32_LEPFM</name>
<organism evidence="2 3">
    <name type="scientific">Leptospirillum ferriphilum (strain ML-04)</name>
    <dbReference type="NCBI Taxonomy" id="1048260"/>
    <lineage>
        <taxon>Bacteria</taxon>
        <taxon>Pseudomonadati</taxon>
        <taxon>Nitrospirota</taxon>
        <taxon>Nitrospiria</taxon>
        <taxon>Nitrospirales</taxon>
        <taxon>Nitrospiraceae</taxon>
        <taxon>Leptospirillum</taxon>
    </lineage>
</organism>